<evidence type="ECO:0000256" key="1">
    <source>
        <dbReference type="ARBA" id="ARBA00001947"/>
    </source>
</evidence>
<evidence type="ECO:0000256" key="5">
    <source>
        <dbReference type="ARBA" id="ARBA00023002"/>
    </source>
</evidence>
<keyword evidence="9" id="KW-1185">Reference proteome</keyword>
<dbReference type="Gene3D" id="3.40.50.720">
    <property type="entry name" value="NAD(P)-binding Rossmann-like Domain"/>
    <property type="match status" value="1"/>
</dbReference>
<dbReference type="InterPro" id="IPR013154">
    <property type="entry name" value="ADH-like_N"/>
</dbReference>
<keyword evidence="3" id="KW-0479">Metal-binding</keyword>
<dbReference type="EMBL" id="CAJVRL010000087">
    <property type="protein sequence ID" value="CAG8959032.1"/>
    <property type="molecule type" value="Genomic_DNA"/>
</dbReference>
<dbReference type="InterPro" id="IPR020843">
    <property type="entry name" value="ER"/>
</dbReference>
<sequence length="355" mass="38026">MAISGTLPKTQKAAQYFAETNAITVNETPVPTPNENQLLIKVAAASLCLTDLMLLEPHDAGLVLGDSVPRTIGHEATGIILSVPSSCKNPTLKVGARVGFLCPENVCYECPGCQIHNTLCARGTASMGGFGHDGFFQEYVVSHWMNAVVLPENLDIYEAAPLFCAGVTSWQGVTQAEIKEGEWMAIIGCGGLGHLGVKYAKALGYKVIAIDISDRQLEEVKSSGADYAFNPLTDKDYFAKVKEVTDGGCHAAVNFTDSGAAYEASPPLLRTNGVLMVVGIPRLGIHLNAMDIAMGRFRVKGANNSIPQKMGPCIEFSAKHNIKPKAIYHKLDQINEMVDAMRSGKAAGRLVVKFD</sequence>
<proteinExistence type="inferred from homology"/>
<dbReference type="FunFam" id="3.40.50.720:FF:000039">
    <property type="entry name" value="Alcohol dehydrogenase AdhP"/>
    <property type="match status" value="1"/>
</dbReference>
<reference evidence="8" key="1">
    <citation type="submission" date="2021-07" db="EMBL/GenBank/DDBJ databases">
        <authorList>
            <person name="Durling M."/>
        </authorList>
    </citation>
    <scope>NUCLEOTIDE SEQUENCE</scope>
</reference>
<dbReference type="PANTHER" id="PTHR42940">
    <property type="entry name" value="ALCOHOL DEHYDROGENASE 1-RELATED"/>
    <property type="match status" value="1"/>
</dbReference>
<dbReference type="InterPro" id="IPR011032">
    <property type="entry name" value="GroES-like_sf"/>
</dbReference>
<dbReference type="AlphaFoldDB" id="A0A9N9PYT9"/>
<evidence type="ECO:0000313" key="8">
    <source>
        <dbReference type="EMBL" id="CAG8959032.1"/>
    </source>
</evidence>
<comment type="cofactor">
    <cofactor evidence="1">
        <name>Zn(2+)</name>
        <dbReference type="ChEBI" id="CHEBI:29105"/>
    </cofactor>
</comment>
<keyword evidence="4" id="KW-0862">Zinc</keyword>
<evidence type="ECO:0000256" key="6">
    <source>
        <dbReference type="ARBA" id="ARBA00023027"/>
    </source>
</evidence>
<dbReference type="GO" id="GO:0018455">
    <property type="term" value="F:alcohol dehydrogenase [NAD(P)+] activity"/>
    <property type="evidence" value="ECO:0007669"/>
    <property type="project" value="UniProtKB-ARBA"/>
</dbReference>
<gene>
    <name evidence="8" type="ORF">HYFRA_00012192</name>
</gene>
<comment type="caution">
    <text evidence="8">The sequence shown here is derived from an EMBL/GenBank/DDBJ whole genome shotgun (WGS) entry which is preliminary data.</text>
</comment>
<dbReference type="Pfam" id="PF00107">
    <property type="entry name" value="ADH_zinc_N"/>
    <property type="match status" value="1"/>
</dbReference>
<dbReference type="SUPFAM" id="SSF51735">
    <property type="entry name" value="NAD(P)-binding Rossmann-fold domains"/>
    <property type="match status" value="1"/>
</dbReference>
<evidence type="ECO:0000256" key="4">
    <source>
        <dbReference type="ARBA" id="ARBA00022833"/>
    </source>
</evidence>
<dbReference type="OrthoDB" id="256333at2759"/>
<dbReference type="Pfam" id="PF08240">
    <property type="entry name" value="ADH_N"/>
    <property type="match status" value="1"/>
</dbReference>
<protein>
    <recommendedName>
        <fullName evidence="7">Enoyl reductase (ER) domain-containing protein</fullName>
    </recommendedName>
</protein>
<evidence type="ECO:0000256" key="2">
    <source>
        <dbReference type="ARBA" id="ARBA00008072"/>
    </source>
</evidence>
<feature type="domain" description="Enoyl reductase (ER)" evidence="7">
    <location>
        <begin position="18"/>
        <end position="352"/>
    </location>
</feature>
<dbReference type="InterPro" id="IPR036291">
    <property type="entry name" value="NAD(P)-bd_dom_sf"/>
</dbReference>
<dbReference type="SUPFAM" id="SSF50129">
    <property type="entry name" value="GroES-like"/>
    <property type="match status" value="1"/>
</dbReference>
<comment type="similarity">
    <text evidence="2">Belongs to the zinc-containing alcohol dehydrogenase family.</text>
</comment>
<dbReference type="PANTHER" id="PTHR42940:SF8">
    <property type="entry name" value="VACUOLAR PROTEIN SORTING-ASSOCIATED PROTEIN 11"/>
    <property type="match status" value="1"/>
</dbReference>
<organism evidence="8 9">
    <name type="scientific">Hymenoscyphus fraxineus</name>
    <dbReference type="NCBI Taxonomy" id="746836"/>
    <lineage>
        <taxon>Eukaryota</taxon>
        <taxon>Fungi</taxon>
        <taxon>Dikarya</taxon>
        <taxon>Ascomycota</taxon>
        <taxon>Pezizomycotina</taxon>
        <taxon>Leotiomycetes</taxon>
        <taxon>Helotiales</taxon>
        <taxon>Helotiaceae</taxon>
        <taxon>Hymenoscyphus</taxon>
    </lineage>
</organism>
<dbReference type="InterPro" id="IPR013149">
    <property type="entry name" value="ADH-like_C"/>
</dbReference>
<dbReference type="SMART" id="SM00829">
    <property type="entry name" value="PKS_ER"/>
    <property type="match status" value="1"/>
</dbReference>
<name>A0A9N9PYT9_9HELO</name>
<dbReference type="GO" id="GO:0046872">
    <property type="term" value="F:metal ion binding"/>
    <property type="evidence" value="ECO:0007669"/>
    <property type="project" value="UniProtKB-KW"/>
</dbReference>
<evidence type="ECO:0000313" key="9">
    <source>
        <dbReference type="Proteomes" id="UP000696280"/>
    </source>
</evidence>
<evidence type="ECO:0000259" key="7">
    <source>
        <dbReference type="SMART" id="SM00829"/>
    </source>
</evidence>
<dbReference type="Gene3D" id="3.90.180.10">
    <property type="entry name" value="Medium-chain alcohol dehydrogenases, catalytic domain"/>
    <property type="match status" value="1"/>
</dbReference>
<evidence type="ECO:0000256" key="3">
    <source>
        <dbReference type="ARBA" id="ARBA00022723"/>
    </source>
</evidence>
<keyword evidence="5" id="KW-0560">Oxidoreductase</keyword>
<accession>A0A9N9PYT9</accession>
<keyword evidence="6" id="KW-0520">NAD</keyword>
<dbReference type="Proteomes" id="UP000696280">
    <property type="component" value="Unassembled WGS sequence"/>
</dbReference>